<keyword evidence="2 6" id="KW-0812">Transmembrane</keyword>
<keyword evidence="10" id="KW-1185">Reference proteome</keyword>
<feature type="signal peptide" evidence="7">
    <location>
        <begin position="1"/>
        <end position="20"/>
    </location>
</feature>
<feature type="transmembrane region" description="Helical" evidence="6">
    <location>
        <begin position="121"/>
        <end position="143"/>
    </location>
</feature>
<dbReference type="Proteomes" id="UP000422989">
    <property type="component" value="Chromosome"/>
</dbReference>
<evidence type="ECO:0000256" key="2">
    <source>
        <dbReference type="ARBA" id="ARBA00022692"/>
    </source>
</evidence>
<accession>A0A6I6E3T7</accession>
<evidence type="ECO:0000256" key="5">
    <source>
        <dbReference type="SAM" id="MobiDB-lite"/>
    </source>
</evidence>
<comment type="subcellular location">
    <subcellularLocation>
        <location evidence="1">Membrane</location>
        <topology evidence="1">Multi-pass membrane protein</topology>
    </subcellularLocation>
</comment>
<feature type="domain" description="Integral membrane bound transporter" evidence="8">
    <location>
        <begin position="19"/>
        <end position="138"/>
    </location>
</feature>
<protein>
    <submittedName>
        <fullName evidence="9">FUSC family protein</fullName>
    </submittedName>
</protein>
<proteinExistence type="predicted"/>
<dbReference type="GO" id="GO:0016020">
    <property type="term" value="C:membrane"/>
    <property type="evidence" value="ECO:0007669"/>
    <property type="project" value="UniProtKB-SubCell"/>
</dbReference>
<dbReference type="AlphaFoldDB" id="A0A6I6E3T7"/>
<feature type="chain" id="PRO_5039378788" evidence="7">
    <location>
        <begin position="21"/>
        <end position="333"/>
    </location>
</feature>
<evidence type="ECO:0000313" key="10">
    <source>
        <dbReference type="Proteomes" id="UP000422989"/>
    </source>
</evidence>
<reference evidence="9 10" key="1">
    <citation type="submission" date="2018-09" db="EMBL/GenBank/DDBJ databases">
        <title>Whole genome sequencing of Microbacterium oryzae strain MB-10T.</title>
        <authorList>
            <person name="Das S.K."/>
        </authorList>
    </citation>
    <scope>NUCLEOTIDE SEQUENCE [LARGE SCALE GENOMIC DNA]</scope>
    <source>
        <strain evidence="9 10">MB-10</strain>
    </source>
</reference>
<dbReference type="Pfam" id="PF13515">
    <property type="entry name" value="FUSC_2"/>
    <property type="match status" value="1"/>
</dbReference>
<keyword evidence="4 6" id="KW-0472">Membrane</keyword>
<evidence type="ECO:0000256" key="1">
    <source>
        <dbReference type="ARBA" id="ARBA00004141"/>
    </source>
</evidence>
<evidence type="ECO:0000256" key="6">
    <source>
        <dbReference type="SAM" id="Phobius"/>
    </source>
</evidence>
<organism evidence="9 10">
    <name type="scientific">Microbacterium oryzae</name>
    <dbReference type="NCBI Taxonomy" id="743009"/>
    <lineage>
        <taxon>Bacteria</taxon>
        <taxon>Bacillati</taxon>
        <taxon>Actinomycetota</taxon>
        <taxon>Actinomycetes</taxon>
        <taxon>Micrococcales</taxon>
        <taxon>Microbacteriaceae</taxon>
        <taxon>Microbacterium</taxon>
    </lineage>
</organism>
<feature type="transmembrane region" description="Helical" evidence="6">
    <location>
        <begin position="75"/>
        <end position="93"/>
    </location>
</feature>
<feature type="region of interest" description="Disordered" evidence="5">
    <location>
        <begin position="201"/>
        <end position="221"/>
    </location>
</feature>
<evidence type="ECO:0000256" key="3">
    <source>
        <dbReference type="ARBA" id="ARBA00022989"/>
    </source>
</evidence>
<dbReference type="KEGG" id="moj:D7D94_01335"/>
<dbReference type="EMBL" id="CP032550">
    <property type="protein sequence ID" value="QGU26481.1"/>
    <property type="molecule type" value="Genomic_DNA"/>
</dbReference>
<dbReference type="InterPro" id="IPR049453">
    <property type="entry name" value="Memb_transporter_dom"/>
</dbReference>
<sequence length="333" mass="35208">MKVALACGLALHFAPLVPFAADEYSYYAPLGALVSMYPTLMRSVRTGLQTLAGVAIGILLGTGGLALVYAGGPALLALALVVGIGVLVGAFRWMGAGRDWIAMAGMFVLLIGGGGDPDEFSVSYLVTLAFGVIVGVAINLLIVPPLHLTYAGRRLSDLRDTAARSLQDLADLLERGEGPQDEIDGIVSSLRRTASAVSDDVLDADESARGNPRSRRHREERRINDRRLRALERTVFAIRSLSDALFRDAPADEGELTPPEPAQPTLVSAIRACADLVAAPVGDEQTEDLANAAQEALDQYLAEVRESGAADADAVTVGFCLRRIIDSARSVDA</sequence>
<evidence type="ECO:0000256" key="7">
    <source>
        <dbReference type="SAM" id="SignalP"/>
    </source>
</evidence>
<gene>
    <name evidence="9" type="ORF">D7D94_01335</name>
</gene>
<evidence type="ECO:0000259" key="8">
    <source>
        <dbReference type="Pfam" id="PF13515"/>
    </source>
</evidence>
<keyword evidence="7" id="KW-0732">Signal</keyword>
<feature type="transmembrane region" description="Helical" evidence="6">
    <location>
        <begin position="51"/>
        <end position="69"/>
    </location>
</feature>
<keyword evidence="3 6" id="KW-1133">Transmembrane helix</keyword>
<evidence type="ECO:0000313" key="9">
    <source>
        <dbReference type="EMBL" id="QGU26481.1"/>
    </source>
</evidence>
<name>A0A6I6E3T7_9MICO</name>
<evidence type="ECO:0000256" key="4">
    <source>
        <dbReference type="ARBA" id="ARBA00023136"/>
    </source>
</evidence>